<protein>
    <submittedName>
        <fullName evidence="4">Polysaccharide biosynthesis/export protein</fullName>
    </submittedName>
</protein>
<organism evidence="4 5">
    <name type="scientific">Roseivivax jejudonensis</name>
    <dbReference type="NCBI Taxonomy" id="1529041"/>
    <lineage>
        <taxon>Bacteria</taxon>
        <taxon>Pseudomonadati</taxon>
        <taxon>Pseudomonadota</taxon>
        <taxon>Alphaproteobacteria</taxon>
        <taxon>Rhodobacterales</taxon>
        <taxon>Roseobacteraceae</taxon>
        <taxon>Roseivivax</taxon>
    </lineage>
</organism>
<keyword evidence="5" id="KW-1185">Reference proteome</keyword>
<dbReference type="Proteomes" id="UP000193570">
    <property type="component" value="Unassembled WGS sequence"/>
</dbReference>
<dbReference type="RefSeq" id="WP_159456767.1">
    <property type="nucleotide sequence ID" value="NZ_FWFK01000004.1"/>
</dbReference>
<name>A0A1X6ZK31_9RHOB</name>
<dbReference type="InterPro" id="IPR003715">
    <property type="entry name" value="Poly_export_N"/>
</dbReference>
<reference evidence="4 5" key="1">
    <citation type="submission" date="2017-03" db="EMBL/GenBank/DDBJ databases">
        <authorList>
            <person name="Afonso C.L."/>
            <person name="Miller P.J."/>
            <person name="Scott M.A."/>
            <person name="Spackman E."/>
            <person name="Goraichik I."/>
            <person name="Dimitrov K.M."/>
            <person name="Suarez D.L."/>
            <person name="Swayne D.E."/>
        </authorList>
    </citation>
    <scope>NUCLEOTIDE SEQUENCE [LARGE SCALE GENOMIC DNA]</scope>
    <source>
        <strain evidence="4 5">CECT 8625</strain>
    </source>
</reference>
<evidence type="ECO:0000313" key="4">
    <source>
        <dbReference type="EMBL" id="SLN53371.1"/>
    </source>
</evidence>
<sequence length="407" mass="42863">MRRASRAALVAGAALIAGAAAAQEDGATRYRLVAGDTLAVDYVGADDTIAAPVDMDGDVRLPDVGGVPVAGLTLDEAERRIVAAITEAGLFVDPRASLSVESYAPIVVSGDVGAPGRHEFIPGMTVATALGLSGGAEAGGVGRYEIERARAEAAAGLRAANLEIAAQVVEIARLSAMRDDVGTVTLASDARARIPAPDRVDLRRLLSGADALLGNDRARRAELLDFWEDEIRTIEAQQALFDERILVQRDTAARVADELETARQLQARGLQTAARMSAAEQRDADAQSRVLELESARIAAARAISSAQRERSQFLRSWHDTALSGLNAARVALDAAELQYARYLELQALLSDGGIGALLTSDIVEVRFEIRSSRDGRPAPDAVDADTRVLPGDTLLVDVELATVSGG</sequence>
<dbReference type="EMBL" id="FWFK01000004">
    <property type="protein sequence ID" value="SLN53371.1"/>
    <property type="molecule type" value="Genomic_DNA"/>
</dbReference>
<keyword evidence="1 2" id="KW-0732">Signal</keyword>
<dbReference type="Gene3D" id="3.30.1950.10">
    <property type="entry name" value="wza like domain"/>
    <property type="match status" value="1"/>
</dbReference>
<evidence type="ECO:0000259" key="3">
    <source>
        <dbReference type="Pfam" id="PF02563"/>
    </source>
</evidence>
<dbReference type="PANTHER" id="PTHR33619">
    <property type="entry name" value="POLYSACCHARIDE EXPORT PROTEIN GFCE-RELATED"/>
    <property type="match status" value="1"/>
</dbReference>
<feature type="domain" description="Polysaccharide export protein N-terminal" evidence="3">
    <location>
        <begin position="28"/>
        <end position="100"/>
    </location>
</feature>
<dbReference type="GO" id="GO:0015159">
    <property type="term" value="F:polysaccharide transmembrane transporter activity"/>
    <property type="evidence" value="ECO:0007669"/>
    <property type="project" value="InterPro"/>
</dbReference>
<accession>A0A1X6ZK31</accession>
<feature type="signal peptide" evidence="2">
    <location>
        <begin position="1"/>
        <end position="22"/>
    </location>
</feature>
<dbReference type="Pfam" id="PF02563">
    <property type="entry name" value="Poly_export"/>
    <property type="match status" value="1"/>
</dbReference>
<evidence type="ECO:0000313" key="5">
    <source>
        <dbReference type="Proteomes" id="UP000193570"/>
    </source>
</evidence>
<dbReference type="OrthoDB" id="197007at2"/>
<dbReference type="AlphaFoldDB" id="A0A1X6ZK31"/>
<evidence type="ECO:0000256" key="2">
    <source>
        <dbReference type="SAM" id="SignalP"/>
    </source>
</evidence>
<gene>
    <name evidence="4" type="ORF">ROJ8625_02731</name>
</gene>
<feature type="chain" id="PRO_5012236824" evidence="2">
    <location>
        <begin position="23"/>
        <end position="407"/>
    </location>
</feature>
<evidence type="ECO:0000256" key="1">
    <source>
        <dbReference type="ARBA" id="ARBA00022729"/>
    </source>
</evidence>
<dbReference type="PANTHER" id="PTHR33619:SF3">
    <property type="entry name" value="POLYSACCHARIDE EXPORT PROTEIN GFCE-RELATED"/>
    <property type="match status" value="1"/>
</dbReference>
<proteinExistence type="predicted"/>
<dbReference type="InterPro" id="IPR049712">
    <property type="entry name" value="Poly_export"/>
</dbReference>